<evidence type="ECO:0000313" key="4">
    <source>
        <dbReference type="Proteomes" id="UP000663891"/>
    </source>
</evidence>
<feature type="transmembrane region" description="Helical" evidence="1">
    <location>
        <begin position="527"/>
        <end position="551"/>
    </location>
</feature>
<dbReference type="AlphaFoldDB" id="A0A813QD69"/>
<accession>A0A813QD69</accession>
<evidence type="ECO:0000259" key="2">
    <source>
        <dbReference type="PROSITE" id="PS50181"/>
    </source>
</evidence>
<evidence type="ECO:0000313" key="3">
    <source>
        <dbReference type="EMBL" id="CAF0765754.1"/>
    </source>
</evidence>
<organism evidence="3 4">
    <name type="scientific">Adineta steineri</name>
    <dbReference type="NCBI Taxonomy" id="433720"/>
    <lineage>
        <taxon>Eukaryota</taxon>
        <taxon>Metazoa</taxon>
        <taxon>Spiralia</taxon>
        <taxon>Gnathifera</taxon>
        <taxon>Rotifera</taxon>
        <taxon>Eurotatoria</taxon>
        <taxon>Bdelloidea</taxon>
        <taxon>Adinetida</taxon>
        <taxon>Adinetidae</taxon>
        <taxon>Adineta</taxon>
    </lineage>
</organism>
<reference evidence="3" key="1">
    <citation type="submission" date="2021-02" db="EMBL/GenBank/DDBJ databases">
        <authorList>
            <person name="Nowell W R."/>
        </authorList>
    </citation>
    <scope>NUCLEOTIDE SEQUENCE</scope>
</reference>
<evidence type="ECO:0000256" key="1">
    <source>
        <dbReference type="SAM" id="Phobius"/>
    </source>
</evidence>
<dbReference type="InterPro" id="IPR001810">
    <property type="entry name" value="F-box_dom"/>
</dbReference>
<dbReference type="Pfam" id="PF11878">
    <property type="entry name" value="DOCK_C-D_N"/>
    <property type="match status" value="1"/>
</dbReference>
<dbReference type="Proteomes" id="UP000663891">
    <property type="component" value="Unassembled WGS sequence"/>
</dbReference>
<dbReference type="EMBL" id="CAJNON010000010">
    <property type="protein sequence ID" value="CAF0765754.1"/>
    <property type="molecule type" value="Genomic_DNA"/>
</dbReference>
<keyword evidence="1" id="KW-0812">Transmembrane</keyword>
<protein>
    <recommendedName>
        <fullName evidence="2">F-box domain-containing protein</fullName>
    </recommendedName>
</protein>
<dbReference type="PROSITE" id="PS50181">
    <property type="entry name" value="FBOX"/>
    <property type="match status" value="1"/>
</dbReference>
<keyword evidence="1" id="KW-0472">Membrane</keyword>
<gene>
    <name evidence="3" type="ORF">VCS650_LOCUS2075</name>
</gene>
<feature type="domain" description="F-box" evidence="2">
    <location>
        <begin position="8"/>
        <end position="53"/>
    </location>
</feature>
<sequence>MLSSRFTQNTLEKLPDELLLSICRYLSSADVLFSFYGLNSRLSQTISGYYQHVVIAKLPYTQFHCICTSILPHIGLNISSLVISNQWKGVLSTLFLNYFSDKMSLIFPQLKHLTFISFNSNSLKLFLNSLQNLPQLRGINLCFQYDGSIDSDGSETLLDRLFSANNNRLNSILFDDESIIFSVDDEICNRFYSNIQKLSLDIKTLCDLHQLLTILPQLISITVTINEDSSIPDNISTCTPVHSLKELQLQSFSPSWSYDELESVLKRIPNVKILSISIETYDDERLIDGKKFKYIDEHRQKIENDPLRHLLEYPTDDIDFIRIDRQYRTIIPTMPEKEALNDPHIRDCLQSFNGEHFFLRRNYNHFGSAITLLNVRHEQMQALKQTSKQDYEIDIIDDNRQTLIDQERDSPRKSAISDSTIIPTKSSWALAKDDLDKTEPDTIMPHLIERIPIESVDKENELLRGKNRYSKLFSSYPPQADTDCIEYRLPSEPLQPYTTFKLQVKCLDFRFEPEIEPMRIHRQFREALLIVGFVCFTMMIAVGAVALARYLGDYQMRLL</sequence>
<name>A0A813QD69_9BILA</name>
<comment type="caution">
    <text evidence="3">The sequence shown here is derived from an EMBL/GenBank/DDBJ whole genome shotgun (WGS) entry which is preliminary data.</text>
</comment>
<dbReference type="InterPro" id="IPR021816">
    <property type="entry name" value="DOCK_C/D_N"/>
</dbReference>
<dbReference type="OrthoDB" id="47328at2759"/>
<proteinExistence type="predicted"/>
<keyword evidence="1" id="KW-1133">Transmembrane helix</keyword>